<comment type="caution">
    <text evidence="1">The sequence shown here is derived from an EMBL/GenBank/DDBJ whole genome shotgun (WGS) entry which is preliminary data.</text>
</comment>
<feature type="non-terminal residue" evidence="1">
    <location>
        <position position="88"/>
    </location>
</feature>
<accession>A0A6S7KDB3</accession>
<dbReference type="OrthoDB" id="6075577at2759"/>
<protein>
    <submittedName>
        <fullName evidence="1">LINE-1 retrotransposable element ORF2</fullName>
    </submittedName>
</protein>
<reference evidence="1" key="1">
    <citation type="submission" date="2020-04" db="EMBL/GenBank/DDBJ databases">
        <authorList>
            <person name="Alioto T."/>
            <person name="Alioto T."/>
            <person name="Gomez Garrido J."/>
        </authorList>
    </citation>
    <scope>NUCLEOTIDE SEQUENCE</scope>
    <source>
        <strain evidence="1">A484AB</strain>
    </source>
</reference>
<sequence length="88" mass="9869">LLMKLGISVRQLAKDKEEDLRKLYSCWWSKPLPEHLSFRKILCFEGGGRSNRSVGQVVGDVFRCLVPILANNEGKVIMPILASGDQVL</sequence>
<dbReference type="Proteomes" id="UP001152795">
    <property type="component" value="Unassembled WGS sequence"/>
</dbReference>
<organism evidence="1 2">
    <name type="scientific">Paramuricea clavata</name>
    <name type="common">Red gorgonian</name>
    <name type="synonym">Violescent sea-whip</name>
    <dbReference type="NCBI Taxonomy" id="317549"/>
    <lineage>
        <taxon>Eukaryota</taxon>
        <taxon>Metazoa</taxon>
        <taxon>Cnidaria</taxon>
        <taxon>Anthozoa</taxon>
        <taxon>Octocorallia</taxon>
        <taxon>Malacalcyonacea</taxon>
        <taxon>Plexauridae</taxon>
        <taxon>Paramuricea</taxon>
    </lineage>
</organism>
<keyword evidence="2" id="KW-1185">Reference proteome</keyword>
<evidence type="ECO:0000313" key="2">
    <source>
        <dbReference type="Proteomes" id="UP001152795"/>
    </source>
</evidence>
<proteinExistence type="predicted"/>
<name>A0A6S7KDB3_PARCT</name>
<gene>
    <name evidence="1" type="ORF">PACLA_8A089081</name>
</gene>
<dbReference type="EMBL" id="CACRXK020033148">
    <property type="protein sequence ID" value="CAB4043776.1"/>
    <property type="molecule type" value="Genomic_DNA"/>
</dbReference>
<evidence type="ECO:0000313" key="1">
    <source>
        <dbReference type="EMBL" id="CAB4043776.1"/>
    </source>
</evidence>
<dbReference type="AlphaFoldDB" id="A0A6S7KDB3"/>